<dbReference type="AlphaFoldDB" id="F7VA22"/>
<comment type="caution">
    <text evidence="1">The sequence shown here is derived from an EMBL/GenBank/DDBJ whole genome shotgun (WGS) entry which is preliminary data.</text>
</comment>
<accession>F7VA22</accession>
<organism evidence="1 2">
    <name type="scientific">Acetobacter tropicalis NBRC 101654</name>
    <dbReference type="NCBI Taxonomy" id="749388"/>
    <lineage>
        <taxon>Bacteria</taxon>
        <taxon>Pseudomonadati</taxon>
        <taxon>Pseudomonadota</taxon>
        <taxon>Alphaproteobacteria</taxon>
        <taxon>Acetobacterales</taxon>
        <taxon>Acetobacteraceae</taxon>
        <taxon>Acetobacter</taxon>
    </lineage>
</organism>
<sequence length="131" mass="14342">MVSARQERPYPPQEQGLEFQELLIMTATKNLETFGVIDPGTNILLEVIRSPSAIEAVKRLEEKMRGAEYVASRTYAQGGEESLNGTDPVYWVYTLDDSGLDAEGLTRDDAGLVRESADEVGVFVSSPKATS</sequence>
<gene>
    <name evidence="1" type="ORF">ATPR_0221</name>
</gene>
<dbReference type="Proteomes" id="UP000004319">
    <property type="component" value="Unassembled WGS sequence"/>
</dbReference>
<proteinExistence type="predicted"/>
<evidence type="ECO:0000313" key="1">
    <source>
        <dbReference type="EMBL" id="GAA07217.1"/>
    </source>
</evidence>
<dbReference type="EMBL" id="BABS01000004">
    <property type="protein sequence ID" value="GAA07217.1"/>
    <property type="molecule type" value="Genomic_DNA"/>
</dbReference>
<protein>
    <submittedName>
        <fullName evidence="1">Uncharacterized protein</fullName>
    </submittedName>
</protein>
<reference evidence="1 2" key="1">
    <citation type="journal article" date="2011" name="Biochem. Biophys. Res. Commun.">
        <title>Increased number of Arginine-based salt bridges contributes to the thermotolerance of thermotolerant acetic acid bacteria, Acetobacter tropicalis SKU1100.</title>
        <authorList>
            <person name="Matsutani M."/>
            <person name="Hirakawa H."/>
            <person name="Nishikura M."/>
            <person name="Soemphol W."/>
            <person name="Ali I.A.I."/>
            <person name="Yakushi T."/>
            <person name="Matsushita K."/>
        </authorList>
    </citation>
    <scope>NUCLEOTIDE SEQUENCE [LARGE SCALE GENOMIC DNA]</scope>
    <source>
        <strain evidence="1 2">NBRC 101654</strain>
    </source>
</reference>
<evidence type="ECO:0000313" key="2">
    <source>
        <dbReference type="Proteomes" id="UP000004319"/>
    </source>
</evidence>
<name>F7VA22_9PROT</name>